<proteinExistence type="predicted"/>
<reference evidence="1" key="1">
    <citation type="submission" date="2020-06" db="EMBL/GenBank/DDBJ databases">
        <authorList>
            <person name="Li T."/>
            <person name="Hu X."/>
            <person name="Zhang T."/>
            <person name="Song X."/>
            <person name="Zhang H."/>
            <person name="Dai N."/>
            <person name="Sheng W."/>
            <person name="Hou X."/>
            <person name="Wei L."/>
        </authorList>
    </citation>
    <scope>NUCLEOTIDE SEQUENCE</scope>
    <source>
        <strain evidence="1">KEN1</strain>
        <tissue evidence="1">Leaf</tissue>
    </source>
</reference>
<reference evidence="1" key="2">
    <citation type="journal article" date="2024" name="Plant">
        <title>Genomic evolution and insights into agronomic trait innovations of Sesamum species.</title>
        <authorList>
            <person name="Miao H."/>
            <person name="Wang L."/>
            <person name="Qu L."/>
            <person name="Liu H."/>
            <person name="Sun Y."/>
            <person name="Le M."/>
            <person name="Wang Q."/>
            <person name="Wei S."/>
            <person name="Zheng Y."/>
            <person name="Lin W."/>
            <person name="Duan Y."/>
            <person name="Cao H."/>
            <person name="Xiong S."/>
            <person name="Wang X."/>
            <person name="Wei L."/>
            <person name="Li C."/>
            <person name="Ma Q."/>
            <person name="Ju M."/>
            <person name="Zhao R."/>
            <person name="Li G."/>
            <person name="Mu C."/>
            <person name="Tian Q."/>
            <person name="Mei H."/>
            <person name="Zhang T."/>
            <person name="Gao T."/>
            <person name="Zhang H."/>
        </authorList>
    </citation>
    <scope>NUCLEOTIDE SEQUENCE</scope>
    <source>
        <strain evidence="1">KEN1</strain>
    </source>
</reference>
<accession>A0AAW2VEY9</accession>
<protein>
    <submittedName>
        <fullName evidence="1">Uncharacterized protein</fullName>
    </submittedName>
</protein>
<gene>
    <name evidence="1" type="ORF">Slati_2995700</name>
</gene>
<sequence length="69" mass="8111">MTNEIQKQYDRLEDVPSIMLRMKEIYGVPDWHIDKSILRDQDGRRIICAESWGQDAFPYGKARGPQSWA</sequence>
<organism evidence="1">
    <name type="scientific">Sesamum latifolium</name>
    <dbReference type="NCBI Taxonomy" id="2727402"/>
    <lineage>
        <taxon>Eukaryota</taxon>
        <taxon>Viridiplantae</taxon>
        <taxon>Streptophyta</taxon>
        <taxon>Embryophyta</taxon>
        <taxon>Tracheophyta</taxon>
        <taxon>Spermatophyta</taxon>
        <taxon>Magnoliopsida</taxon>
        <taxon>eudicotyledons</taxon>
        <taxon>Gunneridae</taxon>
        <taxon>Pentapetalae</taxon>
        <taxon>asterids</taxon>
        <taxon>lamiids</taxon>
        <taxon>Lamiales</taxon>
        <taxon>Pedaliaceae</taxon>
        <taxon>Sesamum</taxon>
    </lineage>
</organism>
<name>A0AAW2VEY9_9LAMI</name>
<dbReference type="AlphaFoldDB" id="A0AAW2VEY9"/>
<evidence type="ECO:0000313" key="1">
    <source>
        <dbReference type="EMBL" id="KAL0428209.1"/>
    </source>
</evidence>
<comment type="caution">
    <text evidence="1">The sequence shown here is derived from an EMBL/GenBank/DDBJ whole genome shotgun (WGS) entry which is preliminary data.</text>
</comment>
<dbReference type="EMBL" id="JACGWN010000010">
    <property type="protein sequence ID" value="KAL0428209.1"/>
    <property type="molecule type" value="Genomic_DNA"/>
</dbReference>